<evidence type="ECO:0000256" key="4">
    <source>
        <dbReference type="ARBA" id="ARBA00022989"/>
    </source>
</evidence>
<feature type="transmembrane region" description="Helical" evidence="7">
    <location>
        <begin position="131"/>
        <end position="150"/>
    </location>
</feature>
<feature type="transmembrane region" description="Helical" evidence="7">
    <location>
        <begin position="162"/>
        <end position="185"/>
    </location>
</feature>
<feature type="transmembrane region" description="Helical" evidence="7">
    <location>
        <begin position="348"/>
        <end position="369"/>
    </location>
</feature>
<feature type="region of interest" description="Disordered" evidence="6">
    <location>
        <begin position="23"/>
        <end position="53"/>
    </location>
</feature>
<comment type="subcellular location">
    <subcellularLocation>
        <location evidence="1">Cell membrane</location>
        <topology evidence="1">Multi-pass membrane protein</topology>
    </subcellularLocation>
</comment>
<keyword evidence="2" id="KW-1003">Cell membrane</keyword>
<dbReference type="Proteomes" id="UP001596119">
    <property type="component" value="Unassembled WGS sequence"/>
</dbReference>
<feature type="transmembrane region" description="Helical" evidence="7">
    <location>
        <begin position="197"/>
        <end position="217"/>
    </location>
</feature>
<dbReference type="RefSeq" id="WP_379563797.1">
    <property type="nucleotide sequence ID" value="NZ_JBHSQK010000006.1"/>
</dbReference>
<keyword evidence="4 7" id="KW-1133">Transmembrane helix</keyword>
<accession>A0ABW1I1B5</accession>
<evidence type="ECO:0000313" key="9">
    <source>
        <dbReference type="Proteomes" id="UP001596119"/>
    </source>
</evidence>
<feature type="transmembrane region" description="Helical" evidence="7">
    <location>
        <begin position="389"/>
        <end position="411"/>
    </location>
</feature>
<evidence type="ECO:0000256" key="1">
    <source>
        <dbReference type="ARBA" id="ARBA00004651"/>
    </source>
</evidence>
<proteinExistence type="predicted"/>
<evidence type="ECO:0000256" key="3">
    <source>
        <dbReference type="ARBA" id="ARBA00022692"/>
    </source>
</evidence>
<feature type="transmembrane region" description="Helical" evidence="7">
    <location>
        <begin position="223"/>
        <end position="244"/>
    </location>
</feature>
<reference evidence="9" key="1">
    <citation type="journal article" date="2019" name="Int. J. Syst. Evol. Microbiol.">
        <title>The Global Catalogue of Microorganisms (GCM) 10K type strain sequencing project: providing services to taxonomists for standard genome sequencing and annotation.</title>
        <authorList>
            <consortium name="The Broad Institute Genomics Platform"/>
            <consortium name="The Broad Institute Genome Sequencing Center for Infectious Disease"/>
            <person name="Wu L."/>
            <person name="Ma J."/>
        </authorList>
    </citation>
    <scope>NUCLEOTIDE SEQUENCE [LARGE SCALE GENOMIC DNA]</scope>
    <source>
        <strain evidence="9">CGMCC 4.7397</strain>
    </source>
</reference>
<keyword evidence="9" id="KW-1185">Reference proteome</keyword>
<dbReference type="EMBL" id="JBHSQK010000006">
    <property type="protein sequence ID" value="MFC5947185.1"/>
    <property type="molecule type" value="Genomic_DNA"/>
</dbReference>
<dbReference type="InterPro" id="IPR050833">
    <property type="entry name" value="Poly_Biosynth_Transport"/>
</dbReference>
<dbReference type="PANTHER" id="PTHR30250:SF11">
    <property type="entry name" value="O-ANTIGEN TRANSPORTER-RELATED"/>
    <property type="match status" value="1"/>
</dbReference>
<evidence type="ECO:0000256" key="2">
    <source>
        <dbReference type="ARBA" id="ARBA00022475"/>
    </source>
</evidence>
<feature type="transmembrane region" description="Helical" evidence="7">
    <location>
        <begin position="90"/>
        <end position="111"/>
    </location>
</feature>
<protein>
    <submittedName>
        <fullName evidence="8">Lipopolysaccharide biosynthesis protein</fullName>
    </submittedName>
</protein>
<evidence type="ECO:0000256" key="6">
    <source>
        <dbReference type="SAM" id="MobiDB-lite"/>
    </source>
</evidence>
<organism evidence="8 9">
    <name type="scientific">Pseudonocardia lutea</name>
    <dbReference type="NCBI Taxonomy" id="2172015"/>
    <lineage>
        <taxon>Bacteria</taxon>
        <taxon>Bacillati</taxon>
        <taxon>Actinomycetota</taxon>
        <taxon>Actinomycetes</taxon>
        <taxon>Pseudonocardiales</taxon>
        <taxon>Pseudonocardiaceae</taxon>
        <taxon>Pseudonocardia</taxon>
    </lineage>
</organism>
<evidence type="ECO:0000256" key="7">
    <source>
        <dbReference type="SAM" id="Phobius"/>
    </source>
</evidence>
<comment type="caution">
    <text evidence="8">The sequence shown here is derived from an EMBL/GenBank/DDBJ whole genome shotgun (WGS) entry which is preliminary data.</text>
</comment>
<evidence type="ECO:0000256" key="5">
    <source>
        <dbReference type="ARBA" id="ARBA00023136"/>
    </source>
</evidence>
<feature type="transmembrane region" description="Helical" evidence="7">
    <location>
        <begin position="418"/>
        <end position="437"/>
    </location>
</feature>
<evidence type="ECO:0000313" key="8">
    <source>
        <dbReference type="EMBL" id="MFC5947185.1"/>
    </source>
</evidence>
<name>A0ABW1I1B5_9PSEU</name>
<feature type="transmembrane region" description="Helical" evidence="7">
    <location>
        <begin position="316"/>
        <end position="336"/>
    </location>
</feature>
<sequence length="474" mass="49841">MGHCGPVTERGFRGVGPGPAGCRPGRVGSIPHVPPVPVRTSPAGRGRALTPTTRSRTRSLGLVGLGIIGSGLLVNGYLAIIARSLPAAEYAYFGAFWSIALVVGFGVFLPIEQETARLMQVPARPGRVLHASLFTALVLAAAEVVVVLALSPVLVRAFGGEVWTIAALAVLCLASAGQFVMRGALIGMDRMDRHALVMLWDTVLRVALAGAVALLIADPDSSIFAWTLVLAILLAHGPQLLALARRRTRMGSVPELGDATMTPRGVRRAVLPLLLGSLCAQLLLNGPPILVPLLARNLEQADLAGRFVAGYTLARIPLFLMVPLQTALLPLLTRLLHGGDRAVLRKVTLRLSLGLLALAVAAFGLGYGIGPWLVGLVFGQGYRLGAFDMALLSVGVAAYLGMVLVTQVLVASVRHSHVAWAWLSGVVVAVVTVLVVPDLLLSAELAFVLGSTVGWAVGTVLMLSRTRNRELTRV</sequence>
<keyword evidence="3 7" id="KW-0812">Transmembrane</keyword>
<feature type="transmembrane region" description="Helical" evidence="7">
    <location>
        <begin position="443"/>
        <end position="463"/>
    </location>
</feature>
<feature type="transmembrane region" description="Helical" evidence="7">
    <location>
        <begin position="60"/>
        <end position="78"/>
    </location>
</feature>
<dbReference type="PANTHER" id="PTHR30250">
    <property type="entry name" value="PST FAMILY PREDICTED COLANIC ACID TRANSPORTER"/>
    <property type="match status" value="1"/>
</dbReference>
<keyword evidence="5 7" id="KW-0472">Membrane</keyword>
<gene>
    <name evidence="8" type="ORF">ACFQH9_02685</name>
</gene>
<feature type="transmembrane region" description="Helical" evidence="7">
    <location>
        <begin position="265"/>
        <end position="284"/>
    </location>
</feature>